<organism evidence="2 3">
    <name type="scientific">Hibiscus sabdariffa</name>
    <name type="common">roselle</name>
    <dbReference type="NCBI Taxonomy" id="183260"/>
    <lineage>
        <taxon>Eukaryota</taxon>
        <taxon>Viridiplantae</taxon>
        <taxon>Streptophyta</taxon>
        <taxon>Embryophyta</taxon>
        <taxon>Tracheophyta</taxon>
        <taxon>Spermatophyta</taxon>
        <taxon>Magnoliopsida</taxon>
        <taxon>eudicotyledons</taxon>
        <taxon>Gunneridae</taxon>
        <taxon>Pentapetalae</taxon>
        <taxon>rosids</taxon>
        <taxon>malvids</taxon>
        <taxon>Malvales</taxon>
        <taxon>Malvaceae</taxon>
        <taxon>Malvoideae</taxon>
        <taxon>Hibiscus</taxon>
    </lineage>
</organism>
<gene>
    <name evidence="2" type="ORF">V6N12_005199</name>
</gene>
<protein>
    <submittedName>
        <fullName evidence="2">Uncharacterized protein</fullName>
    </submittedName>
</protein>
<sequence length="71" mass="8024">MFYKSNVQISIHLQRKQQRSPQNSSLQKLEENGENSLSIYERNDEAPQDSGTSACTASGKYRFSSPNRSPT</sequence>
<comment type="caution">
    <text evidence="2">The sequence shown here is derived from an EMBL/GenBank/DDBJ whole genome shotgun (WGS) entry which is preliminary data.</text>
</comment>
<reference evidence="2 3" key="1">
    <citation type="journal article" date="2024" name="G3 (Bethesda)">
        <title>Genome assembly of Hibiscus sabdariffa L. provides insights into metabolisms of medicinal natural products.</title>
        <authorList>
            <person name="Kim T."/>
        </authorList>
    </citation>
    <scope>NUCLEOTIDE SEQUENCE [LARGE SCALE GENOMIC DNA]</scope>
    <source>
        <strain evidence="2">TK-2024</strain>
        <tissue evidence="2">Old leaves</tissue>
    </source>
</reference>
<keyword evidence="3" id="KW-1185">Reference proteome</keyword>
<accession>A0ABR2CNS1</accession>
<evidence type="ECO:0000313" key="3">
    <source>
        <dbReference type="Proteomes" id="UP001472677"/>
    </source>
</evidence>
<feature type="compositionally biased region" description="Polar residues" evidence="1">
    <location>
        <begin position="1"/>
        <end position="11"/>
    </location>
</feature>
<feature type="region of interest" description="Disordered" evidence="1">
    <location>
        <begin position="1"/>
        <end position="71"/>
    </location>
</feature>
<name>A0ABR2CNS1_9ROSI</name>
<dbReference type="EMBL" id="JBBPBM010000048">
    <property type="protein sequence ID" value="KAK8521290.1"/>
    <property type="molecule type" value="Genomic_DNA"/>
</dbReference>
<dbReference type="Proteomes" id="UP001472677">
    <property type="component" value="Unassembled WGS sequence"/>
</dbReference>
<proteinExistence type="predicted"/>
<evidence type="ECO:0000313" key="2">
    <source>
        <dbReference type="EMBL" id="KAK8521290.1"/>
    </source>
</evidence>
<evidence type="ECO:0000256" key="1">
    <source>
        <dbReference type="SAM" id="MobiDB-lite"/>
    </source>
</evidence>